<keyword evidence="1" id="KW-1133">Transmembrane helix</keyword>
<evidence type="ECO:0000313" key="2">
    <source>
        <dbReference type="EMBL" id="KGM03588.1"/>
    </source>
</evidence>
<keyword evidence="1" id="KW-0812">Transmembrane</keyword>
<comment type="caution">
    <text evidence="2">The sequence shown here is derived from an EMBL/GenBank/DDBJ whole genome shotgun (WGS) entry which is preliminary data.</text>
</comment>
<sequence>MLLWQVVAIVPWTGAVVAAATGLVAGAGLVWVAPVPR</sequence>
<organism evidence="2 3">
    <name type="scientific">Cellulomonas cellasea DSM 20118</name>
    <dbReference type="NCBI Taxonomy" id="1408250"/>
    <lineage>
        <taxon>Bacteria</taxon>
        <taxon>Bacillati</taxon>
        <taxon>Actinomycetota</taxon>
        <taxon>Actinomycetes</taxon>
        <taxon>Micrococcales</taxon>
        <taxon>Cellulomonadaceae</taxon>
        <taxon>Cellulomonas</taxon>
    </lineage>
</organism>
<keyword evidence="1" id="KW-0472">Membrane</keyword>
<keyword evidence="3" id="KW-1185">Reference proteome</keyword>
<feature type="transmembrane region" description="Helical" evidence="1">
    <location>
        <begin position="12"/>
        <end position="33"/>
    </location>
</feature>
<gene>
    <name evidence="2" type="ORF">Q760_00375</name>
</gene>
<dbReference type="EMBL" id="AXNT01000010">
    <property type="protein sequence ID" value="KGM03588.1"/>
    <property type="molecule type" value="Genomic_DNA"/>
</dbReference>
<evidence type="ECO:0000256" key="1">
    <source>
        <dbReference type="SAM" id="Phobius"/>
    </source>
</evidence>
<dbReference type="Proteomes" id="UP000029833">
    <property type="component" value="Unassembled WGS sequence"/>
</dbReference>
<name>A0A0A0BBR7_9CELL</name>
<proteinExistence type="predicted"/>
<accession>A0A0A0BBR7</accession>
<protein>
    <submittedName>
        <fullName evidence="2">Uncharacterized protein</fullName>
    </submittedName>
</protein>
<reference evidence="2 3" key="1">
    <citation type="submission" date="2013-10" db="EMBL/GenBank/DDBJ databases">
        <authorList>
            <person name="Wang G."/>
            <person name="Zhuang W."/>
        </authorList>
    </citation>
    <scope>NUCLEOTIDE SEQUENCE [LARGE SCALE GENOMIC DNA]</scope>
    <source>
        <strain evidence="2 3">DSM 20118</strain>
    </source>
</reference>
<dbReference type="AlphaFoldDB" id="A0A0A0BBR7"/>
<evidence type="ECO:0000313" key="3">
    <source>
        <dbReference type="Proteomes" id="UP000029833"/>
    </source>
</evidence>
<dbReference type="STRING" id="1408250.Q760_00375"/>